<keyword evidence="3" id="KW-0378">Hydrolase</keyword>
<dbReference type="Pfam" id="PF00328">
    <property type="entry name" value="His_Phos_2"/>
    <property type="match status" value="1"/>
</dbReference>
<evidence type="ECO:0000256" key="1">
    <source>
        <dbReference type="ARBA" id="ARBA00005375"/>
    </source>
</evidence>
<dbReference type="InterPro" id="IPR033379">
    <property type="entry name" value="Acid_Pase_AS"/>
</dbReference>
<feature type="compositionally biased region" description="Polar residues" evidence="4">
    <location>
        <begin position="30"/>
        <end position="47"/>
    </location>
</feature>
<keyword evidence="5" id="KW-0732">Signal</keyword>
<dbReference type="GO" id="GO:0016158">
    <property type="term" value="F:inositol hexakisphosphate 3-phosphatase activity"/>
    <property type="evidence" value="ECO:0007669"/>
    <property type="project" value="UniProtKB-EC"/>
</dbReference>
<dbReference type="PROSITE" id="PS51257">
    <property type="entry name" value="PROKAR_LIPOPROTEIN"/>
    <property type="match status" value="1"/>
</dbReference>
<evidence type="ECO:0000256" key="3">
    <source>
        <dbReference type="ARBA" id="ARBA00022801"/>
    </source>
</evidence>
<reference evidence="6" key="1">
    <citation type="submission" date="2019-04" db="EMBL/GenBank/DDBJ databases">
        <title>Friends and foes A comparative genomics studyof 23 Aspergillus species from section Flavi.</title>
        <authorList>
            <consortium name="DOE Joint Genome Institute"/>
            <person name="Kjaerbolling I."/>
            <person name="Vesth T."/>
            <person name="Frisvad J.C."/>
            <person name="Nybo J.L."/>
            <person name="Theobald S."/>
            <person name="Kildgaard S."/>
            <person name="Isbrandt T."/>
            <person name="Kuo A."/>
            <person name="Sato A."/>
            <person name="Lyhne E.K."/>
            <person name="Kogle M.E."/>
            <person name="Wiebenga A."/>
            <person name="Kun R.S."/>
            <person name="Lubbers R.J."/>
            <person name="Makela M.R."/>
            <person name="Barry K."/>
            <person name="Chovatia M."/>
            <person name="Clum A."/>
            <person name="Daum C."/>
            <person name="Haridas S."/>
            <person name="He G."/>
            <person name="LaButti K."/>
            <person name="Lipzen A."/>
            <person name="Mondo S."/>
            <person name="Riley R."/>
            <person name="Salamov A."/>
            <person name="Simmons B.A."/>
            <person name="Magnuson J.K."/>
            <person name="Henrissat B."/>
            <person name="Mortensen U.H."/>
            <person name="Larsen T.O."/>
            <person name="Devries R.P."/>
            <person name="Grigoriev I.V."/>
            <person name="Machida M."/>
            <person name="Baker S.E."/>
            <person name="Andersen M.R."/>
        </authorList>
    </citation>
    <scope>NUCLEOTIDE SEQUENCE [LARGE SCALE GENOMIC DNA]</scope>
    <source>
        <strain evidence="6">IBT 14317</strain>
    </source>
</reference>
<dbReference type="Proteomes" id="UP000326877">
    <property type="component" value="Unassembled WGS sequence"/>
</dbReference>
<sequence length="548" mass="62046">MHRYLTLWLLAAASCASAASQEEARKYTEPTATSAEPNWFQTRPQSFQGPTATGVAPFLALTNPAPFGYRTYLPNHPIETSQPIPGARGRNAFHSMGNLSPYHSDERGFGVDEYPRPVGSNITQMHMLHRHGSRYPSTGEALDKWAKNISFAIAQGTVFTGPLAFLTKWSYPLGAEILVPNGRQELFDSGVLNYFNYGALYNNNSKIVVRTTTQDRMLKSAENFLSGFFGLEWTENAKLLAIIEETGFNNSLASMNACPGAFKSFGSFYTEPMKTWKNIYLENRTRKLRMFSGGYNWTVEDSFNAQLLCAYETVSIGYSSFCQLFNYEEWEGFAYAIDITFNAVAGFQCPTGRAQGITWVEEFIARVEGRPWDHPADTTVANVTLNTNPITFPLNQSLYLDFTHDNMIVAVLTAFGFKQFSQYLPPDGPPRHQRFHTSQVVPFAARMNIEIIKTPHKVNPRRSHEPHMDPYLHGTGETTYVHFLQNQRTLPLHRSFRECEYRSDGWCELSTFLKIQKRSLEKAKFKYSCRGNWTVGTYGDVTDGVPFN</sequence>
<accession>A0A5N7BXE8</accession>
<evidence type="ECO:0000256" key="2">
    <source>
        <dbReference type="ARBA" id="ARBA00012632"/>
    </source>
</evidence>
<evidence type="ECO:0000256" key="5">
    <source>
        <dbReference type="SAM" id="SignalP"/>
    </source>
</evidence>
<dbReference type="EMBL" id="ML735311">
    <property type="protein sequence ID" value="KAE8386439.1"/>
    <property type="molecule type" value="Genomic_DNA"/>
</dbReference>
<evidence type="ECO:0000256" key="4">
    <source>
        <dbReference type="SAM" id="MobiDB-lite"/>
    </source>
</evidence>
<dbReference type="InterPro" id="IPR000560">
    <property type="entry name" value="His_Pase_clade-2"/>
</dbReference>
<comment type="similarity">
    <text evidence="1">Belongs to the histidine acid phosphatase family.</text>
</comment>
<protein>
    <recommendedName>
        <fullName evidence="2">3-phytase</fullName>
        <ecNumber evidence="2">3.1.3.8</ecNumber>
    </recommendedName>
</protein>
<dbReference type="GO" id="GO:0003993">
    <property type="term" value="F:acid phosphatase activity"/>
    <property type="evidence" value="ECO:0007669"/>
    <property type="project" value="TreeGrafter"/>
</dbReference>
<dbReference type="PANTHER" id="PTHR20963:SF43">
    <property type="entry name" value="PUTATIVE (AFU_ORTHOLOGUE AFUA_7G01240)-RELATED"/>
    <property type="match status" value="1"/>
</dbReference>
<dbReference type="SUPFAM" id="SSF53254">
    <property type="entry name" value="Phosphoglycerate mutase-like"/>
    <property type="match status" value="1"/>
</dbReference>
<dbReference type="EC" id="3.1.3.8" evidence="2"/>
<name>A0A5N7BXE8_PETAA</name>
<proteinExistence type="inferred from homology"/>
<dbReference type="PROSITE" id="PS00778">
    <property type="entry name" value="HIS_ACID_PHOSPHAT_2"/>
    <property type="match status" value="1"/>
</dbReference>
<dbReference type="OrthoDB" id="6509975at2759"/>
<feature type="signal peptide" evidence="5">
    <location>
        <begin position="1"/>
        <end position="18"/>
    </location>
</feature>
<dbReference type="Gene3D" id="3.40.50.1240">
    <property type="entry name" value="Phosphoglycerate mutase-like"/>
    <property type="match status" value="1"/>
</dbReference>
<gene>
    <name evidence="6" type="ORF">BDV23DRAFT_187248</name>
</gene>
<dbReference type="CDD" id="cd07061">
    <property type="entry name" value="HP_HAP_like"/>
    <property type="match status" value="1"/>
</dbReference>
<dbReference type="PROSITE" id="PS00616">
    <property type="entry name" value="HIS_ACID_PHOSPHAT_1"/>
    <property type="match status" value="1"/>
</dbReference>
<dbReference type="InterPro" id="IPR029033">
    <property type="entry name" value="His_PPase_superfam"/>
</dbReference>
<dbReference type="PANTHER" id="PTHR20963">
    <property type="entry name" value="MULTIPLE INOSITOL POLYPHOSPHATE PHOSPHATASE-RELATED"/>
    <property type="match status" value="1"/>
</dbReference>
<organism evidence="6">
    <name type="scientific">Petromyces alliaceus</name>
    <name type="common">Aspergillus alliaceus</name>
    <dbReference type="NCBI Taxonomy" id="209559"/>
    <lineage>
        <taxon>Eukaryota</taxon>
        <taxon>Fungi</taxon>
        <taxon>Dikarya</taxon>
        <taxon>Ascomycota</taxon>
        <taxon>Pezizomycotina</taxon>
        <taxon>Eurotiomycetes</taxon>
        <taxon>Eurotiomycetidae</taxon>
        <taxon>Eurotiales</taxon>
        <taxon>Aspergillaceae</taxon>
        <taxon>Aspergillus</taxon>
        <taxon>Aspergillus subgen. Circumdati</taxon>
    </lineage>
</organism>
<dbReference type="AlphaFoldDB" id="A0A5N7BXE8"/>
<feature type="chain" id="PRO_5024895063" description="3-phytase" evidence="5">
    <location>
        <begin position="19"/>
        <end position="548"/>
    </location>
</feature>
<feature type="region of interest" description="Disordered" evidence="4">
    <location>
        <begin position="26"/>
        <end position="47"/>
    </location>
</feature>
<evidence type="ECO:0000313" key="6">
    <source>
        <dbReference type="EMBL" id="KAE8386439.1"/>
    </source>
</evidence>